<feature type="compositionally biased region" description="Low complexity" evidence="7">
    <location>
        <begin position="16"/>
        <end position="25"/>
    </location>
</feature>
<dbReference type="InterPro" id="IPR005828">
    <property type="entry name" value="MFS_sugar_transport-like"/>
</dbReference>
<dbReference type="OrthoDB" id="4139357at2759"/>
<keyword evidence="11" id="KW-1185">Reference proteome</keyword>
<dbReference type="GO" id="GO:0022857">
    <property type="term" value="F:transmembrane transporter activity"/>
    <property type="evidence" value="ECO:0007669"/>
    <property type="project" value="InterPro"/>
</dbReference>
<keyword evidence="4 8" id="KW-0812">Transmembrane</keyword>
<proteinExistence type="inferred from homology"/>
<evidence type="ECO:0000256" key="3">
    <source>
        <dbReference type="ARBA" id="ARBA00022448"/>
    </source>
</evidence>
<keyword evidence="3" id="KW-0813">Transport</keyword>
<dbReference type="AlphaFoldDB" id="A0A9N9X587"/>
<dbReference type="Pfam" id="PF07690">
    <property type="entry name" value="MFS_1"/>
    <property type="match status" value="1"/>
</dbReference>
<dbReference type="PANTHER" id="PTHR23511">
    <property type="entry name" value="SYNAPTIC VESICLE GLYCOPROTEIN 2"/>
    <property type="match status" value="1"/>
</dbReference>
<feature type="transmembrane region" description="Helical" evidence="8">
    <location>
        <begin position="117"/>
        <end position="139"/>
    </location>
</feature>
<feature type="transmembrane region" description="Helical" evidence="8">
    <location>
        <begin position="390"/>
        <end position="415"/>
    </location>
</feature>
<keyword evidence="5 8" id="KW-1133">Transmembrane helix</keyword>
<feature type="region of interest" description="Disordered" evidence="7">
    <location>
        <begin position="1"/>
        <end position="25"/>
    </location>
</feature>
<dbReference type="Proteomes" id="UP001153737">
    <property type="component" value="Chromosome 8"/>
</dbReference>
<dbReference type="InterPro" id="IPR036259">
    <property type="entry name" value="MFS_trans_sf"/>
</dbReference>
<feature type="transmembrane region" description="Helical" evidence="8">
    <location>
        <begin position="478"/>
        <end position="500"/>
    </location>
</feature>
<feature type="compositionally biased region" description="Polar residues" evidence="7">
    <location>
        <begin position="1"/>
        <end position="15"/>
    </location>
</feature>
<feature type="domain" description="Major facilitator superfamily (MFS) profile" evidence="9">
    <location>
        <begin position="51"/>
        <end position="530"/>
    </location>
</feature>
<evidence type="ECO:0000259" key="9">
    <source>
        <dbReference type="PROSITE" id="PS50850"/>
    </source>
</evidence>
<reference evidence="10" key="1">
    <citation type="submission" date="2022-01" db="EMBL/GenBank/DDBJ databases">
        <authorList>
            <person name="King R."/>
        </authorList>
    </citation>
    <scope>NUCLEOTIDE SEQUENCE</scope>
</reference>
<evidence type="ECO:0000256" key="8">
    <source>
        <dbReference type="SAM" id="Phobius"/>
    </source>
</evidence>
<dbReference type="InterPro" id="IPR011701">
    <property type="entry name" value="MFS"/>
</dbReference>
<feature type="transmembrane region" description="Helical" evidence="8">
    <location>
        <begin position="217"/>
        <end position="236"/>
    </location>
</feature>
<comment type="similarity">
    <text evidence="2">Belongs to the major facilitator superfamily.</text>
</comment>
<feature type="transmembrane region" description="Helical" evidence="8">
    <location>
        <begin position="420"/>
        <end position="437"/>
    </location>
</feature>
<evidence type="ECO:0000256" key="6">
    <source>
        <dbReference type="ARBA" id="ARBA00023136"/>
    </source>
</evidence>
<comment type="subcellular location">
    <subcellularLocation>
        <location evidence="1">Membrane</location>
        <topology evidence="1">Multi-pass membrane protein</topology>
    </subcellularLocation>
</comment>
<protein>
    <recommendedName>
        <fullName evidence="9">Major facilitator superfamily (MFS) profile domain-containing protein</fullName>
    </recommendedName>
</protein>
<evidence type="ECO:0000256" key="4">
    <source>
        <dbReference type="ARBA" id="ARBA00022692"/>
    </source>
</evidence>
<dbReference type="Gene3D" id="1.20.1250.20">
    <property type="entry name" value="MFS general substrate transporter like domains"/>
    <property type="match status" value="1"/>
</dbReference>
<feature type="transmembrane region" description="Helical" evidence="8">
    <location>
        <begin position="175"/>
        <end position="197"/>
    </location>
</feature>
<dbReference type="PROSITE" id="PS50850">
    <property type="entry name" value="MFS"/>
    <property type="match status" value="1"/>
</dbReference>
<feature type="transmembrane region" description="Helical" evidence="8">
    <location>
        <begin position="89"/>
        <end position="108"/>
    </location>
</feature>
<evidence type="ECO:0000256" key="2">
    <source>
        <dbReference type="ARBA" id="ARBA00008335"/>
    </source>
</evidence>
<sequence length="535" mass="58504">MNSVTINITPSTPMGSRSSSNSNSEENLVSECGDFETAISVAGFGKFNLFLALIATFTGLATVFELRSMSYILPAAECDLNLSLEEKGMLTAVSLGGMVATGFIWGYVADTMGRKKLIIIVCFLDSFFCMVAALSQALIPLMMAKFLGGMIISGVHACLTSYLTELHGARYRSIVQLFLGNIAGLGDLLLPIIAMTVLPSEINFKISDHLVIKPWNIFLLICAVPSFVGAIGFMFLPESPRFLMSINKNDEALEVFRSIYRINTGNPKFTYPVKFLSSEKELNSHRELAVDHLKLGISPTNAAEECWRQIELMFHSKNLKNIVLIVIIQYLILMSSDSVELWLPQIFEKLYYYQETHGGSASICSALDELQKGSNADKLCEEGWNRKQFVYVYCMAAAFSTFAVFALSGAVVNFLGKRKLLMILGSGSALSTLVLALSEDIVLAVLLTSVIIAFGNIGCNAVIGMVADLFPTNLRAMAVSLVITFGRLGGAIGCFIFPLFLQYGCAGPLIFIGIAMIVWTLLMYPLPETDMKTLE</sequence>
<accession>A0A9N9X587</accession>
<evidence type="ECO:0000313" key="11">
    <source>
        <dbReference type="Proteomes" id="UP001153737"/>
    </source>
</evidence>
<evidence type="ECO:0000313" key="10">
    <source>
        <dbReference type="EMBL" id="CAG9824308.1"/>
    </source>
</evidence>
<feature type="transmembrane region" description="Helical" evidence="8">
    <location>
        <begin position="47"/>
        <end position="64"/>
    </location>
</feature>
<dbReference type="GO" id="GO:0016020">
    <property type="term" value="C:membrane"/>
    <property type="evidence" value="ECO:0007669"/>
    <property type="project" value="UniProtKB-SubCell"/>
</dbReference>
<gene>
    <name evidence="10" type="ORF">PHAECO_LOCUS12214</name>
</gene>
<dbReference type="PANTHER" id="PTHR23511:SF36">
    <property type="entry name" value="EG:BACR7A4.13 PROTEIN-RELATED"/>
    <property type="match status" value="1"/>
</dbReference>
<name>A0A9N9X587_PHACE</name>
<dbReference type="InterPro" id="IPR020846">
    <property type="entry name" value="MFS_dom"/>
</dbReference>
<organism evidence="10 11">
    <name type="scientific">Phaedon cochleariae</name>
    <name type="common">Mustard beetle</name>
    <dbReference type="NCBI Taxonomy" id="80249"/>
    <lineage>
        <taxon>Eukaryota</taxon>
        <taxon>Metazoa</taxon>
        <taxon>Ecdysozoa</taxon>
        <taxon>Arthropoda</taxon>
        <taxon>Hexapoda</taxon>
        <taxon>Insecta</taxon>
        <taxon>Pterygota</taxon>
        <taxon>Neoptera</taxon>
        <taxon>Endopterygota</taxon>
        <taxon>Coleoptera</taxon>
        <taxon>Polyphaga</taxon>
        <taxon>Cucujiformia</taxon>
        <taxon>Chrysomeloidea</taxon>
        <taxon>Chrysomelidae</taxon>
        <taxon>Chrysomelinae</taxon>
        <taxon>Chrysomelini</taxon>
        <taxon>Phaedon</taxon>
    </lineage>
</organism>
<keyword evidence="6 8" id="KW-0472">Membrane</keyword>
<dbReference type="Pfam" id="PF00083">
    <property type="entry name" value="Sugar_tr"/>
    <property type="match status" value="1"/>
</dbReference>
<feature type="transmembrane region" description="Helical" evidence="8">
    <location>
        <begin position="506"/>
        <end position="526"/>
    </location>
</feature>
<feature type="transmembrane region" description="Helical" evidence="8">
    <location>
        <begin position="443"/>
        <end position="466"/>
    </location>
</feature>
<evidence type="ECO:0000256" key="5">
    <source>
        <dbReference type="ARBA" id="ARBA00022989"/>
    </source>
</evidence>
<feature type="transmembrane region" description="Helical" evidence="8">
    <location>
        <begin position="145"/>
        <end position="163"/>
    </location>
</feature>
<dbReference type="EMBL" id="OU896714">
    <property type="protein sequence ID" value="CAG9824308.1"/>
    <property type="molecule type" value="Genomic_DNA"/>
</dbReference>
<reference evidence="10" key="2">
    <citation type="submission" date="2022-10" db="EMBL/GenBank/DDBJ databases">
        <authorList>
            <consortium name="ENA_rothamsted_submissions"/>
            <consortium name="culmorum"/>
            <person name="King R."/>
        </authorList>
    </citation>
    <scope>NUCLEOTIDE SEQUENCE</scope>
</reference>
<evidence type="ECO:0000256" key="7">
    <source>
        <dbReference type="SAM" id="MobiDB-lite"/>
    </source>
</evidence>
<dbReference type="SUPFAM" id="SSF103473">
    <property type="entry name" value="MFS general substrate transporter"/>
    <property type="match status" value="1"/>
</dbReference>
<evidence type="ECO:0000256" key="1">
    <source>
        <dbReference type="ARBA" id="ARBA00004141"/>
    </source>
</evidence>